<dbReference type="Proteomes" id="UP000451860">
    <property type="component" value="Unassembled WGS sequence"/>
</dbReference>
<dbReference type="RefSeq" id="WP_428841516.1">
    <property type="nucleotide sequence ID" value="NZ_WHJE01000118.1"/>
</dbReference>
<accession>A0A7J5UKN8</accession>
<keyword evidence="1" id="KW-0547">Nucleotide-binding</keyword>
<gene>
    <name evidence="1" type="ORF">GB883_17280</name>
</gene>
<evidence type="ECO:0000313" key="1">
    <source>
        <dbReference type="EMBL" id="KAE8762850.1"/>
    </source>
</evidence>
<dbReference type="EMBL" id="WHJE01000118">
    <property type="protein sequence ID" value="KAE8762850.1"/>
    <property type="molecule type" value="Genomic_DNA"/>
</dbReference>
<name>A0A7J5UKN8_9MICO</name>
<reference evidence="1 2" key="1">
    <citation type="submission" date="2019-10" db="EMBL/GenBank/DDBJ databases">
        <title>Georgenia wutianyii sp. nov. and Georgenia yuyongxinii sp. nov. isolated from plateau pika (Ochotona curzoniae) in the Qinghai-Tibet plateau of China.</title>
        <authorList>
            <person name="Tian Z."/>
        </authorList>
    </citation>
    <scope>NUCLEOTIDE SEQUENCE [LARGE SCALE GENOMIC DNA]</scope>
    <source>
        <strain evidence="1 2">DSM 21501</strain>
    </source>
</reference>
<dbReference type="InterPro" id="IPR036890">
    <property type="entry name" value="HATPase_C_sf"/>
</dbReference>
<protein>
    <submittedName>
        <fullName evidence="1">ATP-binding protein</fullName>
    </submittedName>
</protein>
<dbReference type="Gene3D" id="3.30.565.10">
    <property type="entry name" value="Histidine kinase-like ATPase, C-terminal domain"/>
    <property type="match status" value="1"/>
</dbReference>
<dbReference type="NCBIfam" id="NF047352">
    <property type="entry name" value="P_loop_sacsin"/>
    <property type="match status" value="1"/>
</dbReference>
<keyword evidence="1" id="KW-0067">ATP-binding</keyword>
<dbReference type="GO" id="GO:0005524">
    <property type="term" value="F:ATP binding"/>
    <property type="evidence" value="ECO:0007669"/>
    <property type="project" value="UniProtKB-KW"/>
</dbReference>
<dbReference type="AlphaFoldDB" id="A0A7J5UKN8"/>
<keyword evidence="2" id="KW-1185">Reference proteome</keyword>
<organism evidence="1 2">
    <name type="scientific">Georgenia thermotolerans</name>
    <dbReference type="NCBI Taxonomy" id="527326"/>
    <lineage>
        <taxon>Bacteria</taxon>
        <taxon>Bacillati</taxon>
        <taxon>Actinomycetota</taxon>
        <taxon>Actinomycetes</taxon>
        <taxon>Micrococcales</taxon>
        <taxon>Bogoriellaceae</taxon>
        <taxon>Georgenia</taxon>
    </lineage>
</organism>
<feature type="non-terminal residue" evidence="1">
    <location>
        <position position="408"/>
    </location>
</feature>
<dbReference type="SUPFAM" id="SSF55874">
    <property type="entry name" value="ATPase domain of HSP90 chaperone/DNA topoisomerase II/histidine kinase"/>
    <property type="match status" value="1"/>
</dbReference>
<evidence type="ECO:0000313" key="2">
    <source>
        <dbReference type="Proteomes" id="UP000451860"/>
    </source>
</evidence>
<sequence>MPDAPDPFDTTALRDAAVATWLRDPSRLRQDANLEEDHARGYYRDRVVVELTQNAADAAAAGGAPGRLLLRLTTGDDGARLLAANTGAPLTADGVAALASMRASAKRAGAMVGRFGVGFAAVRSVSDEVTIATRTPAGVAGVAFSLGRTREVLAGAGAQLPTLGEEVARRHGDLPALRLPFPHLHPRVPDGYVTAVTLALRGPDEVAAVRAALAEVSDVTVLALPALIEIVVEADGATRRIADVAGRWLTVRATGTLDPVLLAARPVEERERAGWSLTWALPRRRNTDDAARPAAGHGAGPAHVAVQDRPAHLGERDGDGVAHPGVVHAPTPTDEPCTLPALLVASLPLDPSRRHVAAGPLTDALVARAGELYADLAAVAAEAGEDPLALVPTGLPAGPLDAALHAAV</sequence>
<comment type="caution">
    <text evidence="1">The sequence shown here is derived from an EMBL/GenBank/DDBJ whole genome shotgun (WGS) entry which is preliminary data.</text>
</comment>
<proteinExistence type="predicted"/>